<dbReference type="FunFam" id="1.25.40.340:FF:000002">
    <property type="entry name" value="Dihydroxyacetone kinase, L subunit"/>
    <property type="match status" value="1"/>
</dbReference>
<dbReference type="Gene3D" id="1.25.40.340">
    <property type="match status" value="1"/>
</dbReference>
<evidence type="ECO:0000256" key="1">
    <source>
        <dbReference type="ARBA" id="ARBA00022679"/>
    </source>
</evidence>
<dbReference type="GO" id="GO:0019563">
    <property type="term" value="P:glycerol catabolic process"/>
    <property type="evidence" value="ECO:0007669"/>
    <property type="project" value="TreeGrafter"/>
</dbReference>
<name>A0A1S8D4J0_9PROT</name>
<dbReference type="SMART" id="SM01120">
    <property type="entry name" value="Dak2"/>
    <property type="match status" value="1"/>
</dbReference>
<dbReference type="Pfam" id="PF02733">
    <property type="entry name" value="Dak1"/>
    <property type="match status" value="1"/>
</dbReference>
<dbReference type="PANTHER" id="PTHR28629:SF4">
    <property type="entry name" value="TRIOKINASE_FMN CYCLASE"/>
    <property type="match status" value="1"/>
</dbReference>
<dbReference type="NCBIfam" id="NF011049">
    <property type="entry name" value="PRK14479.1"/>
    <property type="match status" value="1"/>
</dbReference>
<keyword evidence="3 8" id="KW-0418">Kinase</keyword>
<feature type="region of interest" description="Disordered" evidence="5">
    <location>
        <begin position="326"/>
        <end position="360"/>
    </location>
</feature>
<evidence type="ECO:0000259" key="6">
    <source>
        <dbReference type="PROSITE" id="PS51480"/>
    </source>
</evidence>
<dbReference type="SUPFAM" id="SSF101473">
    <property type="entry name" value="DhaL-like"/>
    <property type="match status" value="1"/>
</dbReference>
<dbReference type="InterPro" id="IPR050861">
    <property type="entry name" value="Dihydroxyacetone_Kinase"/>
</dbReference>
<dbReference type="InterPro" id="IPR004007">
    <property type="entry name" value="DhaL_dom"/>
</dbReference>
<evidence type="ECO:0000313" key="11">
    <source>
        <dbReference type="Proteomes" id="UP000254919"/>
    </source>
</evidence>
<evidence type="ECO:0000256" key="5">
    <source>
        <dbReference type="SAM" id="MobiDB-lite"/>
    </source>
</evidence>
<proteinExistence type="predicted"/>
<dbReference type="GeneID" id="99632809"/>
<evidence type="ECO:0000313" key="8">
    <source>
        <dbReference type="EMBL" id="ONH82325.1"/>
    </source>
</evidence>
<dbReference type="Gene3D" id="3.30.1180.20">
    <property type="entry name" value="Dihydroxyacetone kinase, domain 2"/>
    <property type="match status" value="1"/>
</dbReference>
<evidence type="ECO:0000259" key="7">
    <source>
        <dbReference type="PROSITE" id="PS51481"/>
    </source>
</evidence>
<dbReference type="PROSITE" id="PS51480">
    <property type="entry name" value="DHAL"/>
    <property type="match status" value="1"/>
</dbReference>
<dbReference type="GO" id="GO:0004371">
    <property type="term" value="F:glycerone kinase activity"/>
    <property type="evidence" value="ECO:0007669"/>
    <property type="project" value="UniProtKB-EC"/>
</dbReference>
<dbReference type="SUPFAM" id="SSF82549">
    <property type="entry name" value="DAK1/DegV-like"/>
    <property type="match status" value="1"/>
</dbReference>
<dbReference type="InterPro" id="IPR004006">
    <property type="entry name" value="DhaK_dom"/>
</dbReference>
<dbReference type="Gene3D" id="3.40.50.10440">
    <property type="entry name" value="Dihydroxyacetone kinase, domain 1"/>
    <property type="match status" value="1"/>
</dbReference>
<feature type="domain" description="DhaL" evidence="6">
    <location>
        <begin position="363"/>
        <end position="560"/>
    </location>
</feature>
<dbReference type="EMBL" id="UGVN01000001">
    <property type="protein sequence ID" value="SUE40204.1"/>
    <property type="molecule type" value="Genomic_DNA"/>
</dbReference>
<dbReference type="AlphaFoldDB" id="A0A1S8D4J0"/>
<reference evidence="8 10" key="1">
    <citation type="submission" date="2016-12" db="EMBL/GenBank/DDBJ databases">
        <title>Draft genome sequence of Roseomonas mucosa strain AU37, isolated from a peripheral intravenous catheter.</title>
        <authorList>
            <person name="Choudhury M.A."/>
            <person name="Sidjabat H.E."/>
            <person name="Wailan A.M."/>
            <person name="Zhang L."/>
            <person name="Marsh N.M."/>
            <person name="Rickard C.M."/>
            <person name="Davies M."/>
            <person name="Mcmillan D.J."/>
        </authorList>
    </citation>
    <scope>NUCLEOTIDE SEQUENCE [LARGE SCALE GENOMIC DNA]</scope>
    <source>
        <strain evidence="8 10">SAVE376</strain>
    </source>
</reference>
<dbReference type="FunFam" id="3.40.50.10440:FF:000001">
    <property type="entry name" value="Dihydroxyacetone kinase, DhaK subunit"/>
    <property type="match status" value="1"/>
</dbReference>
<dbReference type="FunFam" id="3.30.1180.20:FF:000001">
    <property type="entry name" value="Dihydroxyacetone kinase 1"/>
    <property type="match status" value="1"/>
</dbReference>
<dbReference type="STRING" id="207340.APZ41_015105"/>
<keyword evidence="2" id="KW-0547">Nucleotide-binding</keyword>
<evidence type="ECO:0000256" key="4">
    <source>
        <dbReference type="ARBA" id="ARBA00022840"/>
    </source>
</evidence>
<keyword evidence="1 9" id="KW-0808">Transferase</keyword>
<gene>
    <name evidence="9" type="primary">dhaK</name>
    <name evidence="8" type="ORF">APZ41_015105</name>
    <name evidence="9" type="ORF">NCTC13291_01761</name>
</gene>
<evidence type="ECO:0000256" key="2">
    <source>
        <dbReference type="ARBA" id="ARBA00022741"/>
    </source>
</evidence>
<dbReference type="OrthoDB" id="9806345at2"/>
<evidence type="ECO:0000313" key="10">
    <source>
        <dbReference type="Proteomes" id="UP000054844"/>
    </source>
</evidence>
<feature type="domain" description="DhaK" evidence="7">
    <location>
        <begin position="7"/>
        <end position="330"/>
    </location>
</feature>
<accession>A0A1S8D4J0</accession>
<reference evidence="9 11" key="2">
    <citation type="submission" date="2018-06" db="EMBL/GenBank/DDBJ databases">
        <authorList>
            <consortium name="Pathogen Informatics"/>
            <person name="Doyle S."/>
        </authorList>
    </citation>
    <scope>NUCLEOTIDE SEQUENCE [LARGE SCALE GENOMIC DNA]</scope>
    <source>
        <strain evidence="9 11">NCTC13291</strain>
    </source>
</reference>
<protein>
    <submittedName>
        <fullName evidence="8">Dihydroxyacetone kinase</fullName>
        <ecNumber evidence="9">2.7.1.29</ecNumber>
    </submittedName>
</protein>
<dbReference type="InterPro" id="IPR036117">
    <property type="entry name" value="DhaL_dom_sf"/>
</dbReference>
<keyword evidence="4" id="KW-0067">ATP-binding</keyword>
<keyword evidence="10" id="KW-1185">Reference proteome</keyword>
<dbReference type="Pfam" id="PF02734">
    <property type="entry name" value="Dak2"/>
    <property type="match status" value="1"/>
</dbReference>
<dbReference type="RefSeq" id="WP_027297495.1">
    <property type="nucleotide sequence ID" value="NZ_AP031462.1"/>
</dbReference>
<dbReference type="PANTHER" id="PTHR28629">
    <property type="entry name" value="TRIOKINASE/FMN CYCLASE"/>
    <property type="match status" value="1"/>
</dbReference>
<dbReference type="GO" id="GO:0005829">
    <property type="term" value="C:cytosol"/>
    <property type="evidence" value="ECO:0007669"/>
    <property type="project" value="TreeGrafter"/>
</dbReference>
<dbReference type="GO" id="GO:0005524">
    <property type="term" value="F:ATP binding"/>
    <property type="evidence" value="ECO:0007669"/>
    <property type="project" value="UniProtKB-KW"/>
</dbReference>
<organism evidence="8 10">
    <name type="scientific">Roseomonas mucosa</name>
    <dbReference type="NCBI Taxonomy" id="207340"/>
    <lineage>
        <taxon>Bacteria</taxon>
        <taxon>Pseudomonadati</taxon>
        <taxon>Pseudomonadota</taxon>
        <taxon>Alphaproteobacteria</taxon>
        <taxon>Acetobacterales</taxon>
        <taxon>Roseomonadaceae</taxon>
        <taxon>Roseomonas</taxon>
    </lineage>
</organism>
<evidence type="ECO:0000313" key="9">
    <source>
        <dbReference type="EMBL" id="SUE40204.1"/>
    </source>
</evidence>
<evidence type="ECO:0000256" key="3">
    <source>
        <dbReference type="ARBA" id="ARBA00022777"/>
    </source>
</evidence>
<dbReference type="PROSITE" id="PS51481">
    <property type="entry name" value="DHAK"/>
    <property type="match status" value="1"/>
</dbReference>
<dbReference type="Proteomes" id="UP000054844">
    <property type="component" value="Unassembled WGS sequence"/>
</dbReference>
<sequence length="563" mass="56990">MKKLVNDPRHVVREMLEGLVALNPAQALLEGEDVVIRAGLPEAARRKVAVISGGGAGHEPAHAGYVGEGMLSAAVTGDVFTSPSTDAVLAGIRAVAGPAGALLVVKNYTGDRLNFGLAAELARAEGIPAEIVVVADDVALRATVEPERRRGIVGTVLVHKLAGAAAEQGLPLAEVARLAREAAAETGSMGVALGACTVPAAGQPGFALGEEEVELGLGIHGEQGVERGVLRPADGLVETLLAAILEDRGLRAGDHVALLVNGLGGTPPMELAIVARRALFLLRERGLVVERAWAGNFLTALEMPGCSLSLLRLDEARRDLLDAPAGAPAWPGGGHVPARPGLVPAPAPADGDAAERAPGPLSGPLRRAALAVAAAVEAAEAELTALDSRAGDGDLGISLARGAAAIRALPETAFADAPETLARIGGALRRAIAGSSGPFYATALLRAARGLPPEPGPADWAAALQRGVDAIAELGGARPGDRTMLDALHPAAEAFQAELEAGRPAPEAWAAAVRAAGDGAERTARMRPRLGRASYLGERALGVPDAGAAAAVVWLRALAAVPS</sequence>
<dbReference type="EMBL" id="LLWF02000059">
    <property type="protein sequence ID" value="ONH82325.1"/>
    <property type="molecule type" value="Genomic_DNA"/>
</dbReference>
<dbReference type="Proteomes" id="UP000254919">
    <property type="component" value="Unassembled WGS sequence"/>
</dbReference>
<dbReference type="EC" id="2.7.1.29" evidence="9"/>